<dbReference type="Proteomes" id="UP000266622">
    <property type="component" value="Unassembled WGS sequence"/>
</dbReference>
<dbReference type="InterPro" id="IPR003593">
    <property type="entry name" value="AAA+_ATPase"/>
</dbReference>
<dbReference type="InterPro" id="IPR001482">
    <property type="entry name" value="T2SS/T4SS_dom"/>
</dbReference>
<sequence length="505" mass="58833">MGKIEISSLLSIFDEYVRSERKIPEFPNVKKREKVKVSYPLIPHFAYAHIYYDPLSDDLLYEVLEPELSYKEIELLPKIKSYILDFLYSNPDEFIERSKEYIILKILVEYINKNKIKIDSKDDILKIYYYLWRDLIGLERIEPLFYDPFIEDISCDGYNTYVFVNHSKFGILRTNIVFSEKELDDLILKIAQKTGRNISYSEPLLDATLPDGSRVNATYSREITTRGPTFTIRKFKRDLLTITDLIYNNTLSIEIASYLWWAVENRANILIAGGTSSGKTTLLNNLSLFIPPNAKIVSIEDTRELQLYQENWIPTLSRKGFMIGGNLYGEVTLYDLLKEAMRQSPDYLIVGEIRGKEAYVMFQAMASGHATLSAIHSDNLVSLIKRLEADPIRIPREYLHLIDVVVFITKAPTISSSARRIREIIEIGKPEKESELNTYEVCKWNPFLDDFHTNIEGSILIEKMKGKISINEKDFIKNIKEKERVLKYIVKKRYRDFKKLSEILK</sequence>
<organism evidence="3 4">
    <name type="scientific">Candidatus Nanoclepta minutus</name>
    <dbReference type="NCBI Taxonomy" id="1940235"/>
    <lineage>
        <taxon>Archaea</taxon>
        <taxon>Nanobdellota</taxon>
        <taxon>Candidatus Nanoclepta</taxon>
    </lineage>
</organism>
<dbReference type="SUPFAM" id="SSF52540">
    <property type="entry name" value="P-loop containing nucleoside triphosphate hydrolases"/>
    <property type="match status" value="1"/>
</dbReference>
<gene>
    <name evidence="3" type="ORF">BXU00_02915</name>
</gene>
<dbReference type="Gene3D" id="3.40.50.300">
    <property type="entry name" value="P-loop containing nucleotide triphosphate hydrolases"/>
    <property type="match status" value="1"/>
</dbReference>
<dbReference type="GO" id="GO:0016887">
    <property type="term" value="F:ATP hydrolysis activity"/>
    <property type="evidence" value="ECO:0007669"/>
    <property type="project" value="InterPro"/>
</dbReference>
<dbReference type="CDD" id="cd01130">
    <property type="entry name" value="VirB11-like_ATPase"/>
    <property type="match status" value="1"/>
</dbReference>
<evidence type="ECO:0000259" key="2">
    <source>
        <dbReference type="SMART" id="SM00382"/>
    </source>
</evidence>
<dbReference type="InterPro" id="IPR027417">
    <property type="entry name" value="P-loop_NTPase"/>
</dbReference>
<dbReference type="InterPro" id="IPR050921">
    <property type="entry name" value="T4SS_GSP_E_ATPase"/>
</dbReference>
<feature type="non-terminal residue" evidence="3">
    <location>
        <position position="505"/>
    </location>
</feature>
<name>A0A397WMW1_9ARCH</name>
<dbReference type="Pfam" id="PF00437">
    <property type="entry name" value="T2SSE"/>
    <property type="match status" value="1"/>
</dbReference>
<evidence type="ECO:0000313" key="3">
    <source>
        <dbReference type="EMBL" id="RIB35252.1"/>
    </source>
</evidence>
<dbReference type="PANTHER" id="PTHR30486:SF6">
    <property type="entry name" value="TYPE IV PILUS RETRACTATION ATPASE PILT"/>
    <property type="match status" value="1"/>
</dbReference>
<proteinExistence type="inferred from homology"/>
<dbReference type="AlphaFoldDB" id="A0A397WMW1"/>
<dbReference type="SMART" id="SM00382">
    <property type="entry name" value="AAA"/>
    <property type="match status" value="1"/>
</dbReference>
<comment type="similarity">
    <text evidence="1">Belongs to the GSP E family.</text>
</comment>
<evidence type="ECO:0000313" key="4">
    <source>
        <dbReference type="Proteomes" id="UP000266622"/>
    </source>
</evidence>
<accession>A0A397WMW1</accession>
<protein>
    <recommendedName>
        <fullName evidence="2">AAA+ ATPase domain-containing protein</fullName>
    </recommendedName>
</protein>
<reference evidence="3 4" key="1">
    <citation type="journal article" date="2018" name="Syst. Appl. Microbiol.">
        <title>A new symbiotic nanoarchaeote (Candidatus Nanoclepta minutus) and its host (Zestosphaera tikiterensis gen. nov., sp. nov.) from a New Zealand hot spring.</title>
        <authorList>
            <person name="St John E."/>
            <person name="Liu Y."/>
            <person name="Podar M."/>
            <person name="Stott M.B."/>
            <person name="Meneghin J."/>
            <person name="Chen Z."/>
            <person name="Lagutin K."/>
            <person name="Mitchell K."/>
            <person name="Reysenbach A.L."/>
        </authorList>
    </citation>
    <scope>NUCLEOTIDE SEQUENCE [LARGE SCALE GENOMIC DNA]</scope>
    <source>
        <strain evidence="3">NZ3</strain>
    </source>
</reference>
<evidence type="ECO:0000256" key="1">
    <source>
        <dbReference type="ARBA" id="ARBA00006611"/>
    </source>
</evidence>
<dbReference type="EMBL" id="MWMI01000004">
    <property type="protein sequence ID" value="RIB35252.1"/>
    <property type="molecule type" value="Genomic_DNA"/>
</dbReference>
<dbReference type="Gene3D" id="3.30.450.380">
    <property type="match status" value="1"/>
</dbReference>
<comment type="caution">
    <text evidence="3">The sequence shown here is derived from an EMBL/GenBank/DDBJ whole genome shotgun (WGS) entry which is preliminary data.</text>
</comment>
<dbReference type="PANTHER" id="PTHR30486">
    <property type="entry name" value="TWITCHING MOTILITY PROTEIN PILT"/>
    <property type="match status" value="1"/>
</dbReference>
<feature type="domain" description="AAA+ ATPase" evidence="2">
    <location>
        <begin position="265"/>
        <end position="431"/>
    </location>
</feature>